<organism evidence="1 2">
    <name type="scientific">Lysobacter hankyongensis</name>
    <dbReference type="NCBI Taxonomy" id="1176535"/>
    <lineage>
        <taxon>Bacteria</taxon>
        <taxon>Pseudomonadati</taxon>
        <taxon>Pseudomonadota</taxon>
        <taxon>Gammaproteobacteria</taxon>
        <taxon>Lysobacterales</taxon>
        <taxon>Lysobacteraceae</taxon>
        <taxon>Lysobacter</taxon>
    </lineage>
</organism>
<protein>
    <submittedName>
        <fullName evidence="1">Uncharacterized protein</fullName>
    </submittedName>
</protein>
<dbReference type="Proteomes" id="UP001499959">
    <property type="component" value="Unassembled WGS sequence"/>
</dbReference>
<evidence type="ECO:0000313" key="1">
    <source>
        <dbReference type="EMBL" id="GAA4782699.1"/>
    </source>
</evidence>
<sequence length="61" mass="6865">MHEWQIHVTGVGCIGTVHERNDTLARCAALSRYGEDGLRANADARMSKRIYEDDEFSVAKI</sequence>
<keyword evidence="2" id="KW-1185">Reference proteome</keyword>
<reference evidence="2" key="1">
    <citation type="journal article" date="2019" name="Int. J. Syst. Evol. Microbiol.">
        <title>The Global Catalogue of Microorganisms (GCM) 10K type strain sequencing project: providing services to taxonomists for standard genome sequencing and annotation.</title>
        <authorList>
            <consortium name="The Broad Institute Genomics Platform"/>
            <consortium name="The Broad Institute Genome Sequencing Center for Infectious Disease"/>
            <person name="Wu L."/>
            <person name="Ma J."/>
        </authorList>
    </citation>
    <scope>NUCLEOTIDE SEQUENCE [LARGE SCALE GENOMIC DNA]</scope>
    <source>
        <strain evidence="2">JCM 18204</strain>
    </source>
</reference>
<accession>A0ABP9ALF0</accession>
<proteinExistence type="predicted"/>
<dbReference type="EMBL" id="BAABJE010000001">
    <property type="protein sequence ID" value="GAA4782699.1"/>
    <property type="molecule type" value="Genomic_DNA"/>
</dbReference>
<name>A0ABP9ALF0_9GAMM</name>
<comment type="caution">
    <text evidence="1">The sequence shown here is derived from an EMBL/GenBank/DDBJ whole genome shotgun (WGS) entry which is preliminary data.</text>
</comment>
<evidence type="ECO:0000313" key="2">
    <source>
        <dbReference type="Proteomes" id="UP001499959"/>
    </source>
</evidence>
<gene>
    <name evidence="1" type="ORF">GCM10023307_04110</name>
</gene>
<dbReference type="RefSeq" id="WP_345301608.1">
    <property type="nucleotide sequence ID" value="NZ_BAABJE010000001.1"/>
</dbReference>